<reference evidence="1 2" key="1">
    <citation type="submission" date="2023-03" db="EMBL/GenBank/DDBJ databases">
        <title>Draft genome sequence of the bacteria which degrade cell wall of Tricholomamatutake.</title>
        <authorList>
            <person name="Konishi Y."/>
            <person name="Fukuta Y."/>
            <person name="Shirasaka N."/>
        </authorList>
    </citation>
    <scope>NUCLEOTIDE SEQUENCE [LARGE SCALE GENOMIC DNA]</scope>
    <source>
        <strain evidence="2">mu1</strain>
    </source>
</reference>
<accession>A0ABQ6GKI4</accession>
<evidence type="ECO:0000313" key="1">
    <source>
        <dbReference type="EMBL" id="GLX70748.1"/>
    </source>
</evidence>
<protein>
    <submittedName>
        <fullName evidence="1">Uncharacterized protein</fullName>
    </submittedName>
</protein>
<gene>
    <name evidence="1" type="ORF">MU1_50940</name>
</gene>
<dbReference type="Proteomes" id="UP001157114">
    <property type="component" value="Unassembled WGS sequence"/>
</dbReference>
<name>A0ABQ6GKI4_9BACL</name>
<dbReference type="EMBL" id="BSSQ01000019">
    <property type="protein sequence ID" value="GLX70748.1"/>
    <property type="molecule type" value="Genomic_DNA"/>
</dbReference>
<comment type="caution">
    <text evidence="1">The sequence shown here is derived from an EMBL/GenBank/DDBJ whole genome shotgun (WGS) entry which is preliminary data.</text>
</comment>
<keyword evidence="2" id="KW-1185">Reference proteome</keyword>
<proteinExistence type="predicted"/>
<sequence length="58" mass="6372">MCGQSSAGKGLSETSASKSYVTLLCHIFGCYIQIVKNCGQVYHSLRVYAVKYIHISID</sequence>
<organism evidence="1 2">
    <name type="scientific">Paenibacillus glycanilyticus</name>
    <dbReference type="NCBI Taxonomy" id="126569"/>
    <lineage>
        <taxon>Bacteria</taxon>
        <taxon>Bacillati</taxon>
        <taxon>Bacillota</taxon>
        <taxon>Bacilli</taxon>
        <taxon>Bacillales</taxon>
        <taxon>Paenibacillaceae</taxon>
        <taxon>Paenibacillus</taxon>
    </lineage>
</organism>
<evidence type="ECO:0000313" key="2">
    <source>
        <dbReference type="Proteomes" id="UP001157114"/>
    </source>
</evidence>